<dbReference type="WBParaSite" id="RSKR_0000211900.1">
    <property type="protein sequence ID" value="RSKR_0000211900.1"/>
    <property type="gene ID" value="RSKR_0000211900"/>
</dbReference>
<dbReference type="Proteomes" id="UP000095286">
    <property type="component" value="Unplaced"/>
</dbReference>
<evidence type="ECO:0000313" key="2">
    <source>
        <dbReference type="WBParaSite" id="RSKR_0000211900.1"/>
    </source>
</evidence>
<proteinExistence type="predicted"/>
<evidence type="ECO:0000313" key="1">
    <source>
        <dbReference type="Proteomes" id="UP000095286"/>
    </source>
</evidence>
<reference evidence="2" key="1">
    <citation type="submission" date="2016-11" db="UniProtKB">
        <authorList>
            <consortium name="WormBaseParasite"/>
        </authorList>
    </citation>
    <scope>IDENTIFICATION</scope>
    <source>
        <strain evidence="2">KR3021</strain>
    </source>
</reference>
<sequence length="584" mass="64614">MPTISLRKSYLIEALGKGYADEEVANLMMAYGLELDDIVTEQVDEYEEATLMKTGKQVENVIYKIDIPANRHDLLCHEGLVSSLLQYLETGKEECYKVSDVRNEDFVITVKEEVEGQSAVRPFIVGAVLKDVTLNDFVVKNLIDLQEKLHQNLCRKRTLVAIGTHDLDTIRGPFTYEFKKPEDIKFIPLNDTVEMNAPEMFAKFKDTHLGEYLPLLEGKEYYPVVYDSNNVICSLPPIINGNHSKITPQTKNILIECTGTDLEKCQSTIKTVAALFSKYCGVKNVTDCVTVKLGNGDELVTPDFRDRVIVTDKVDVSKQLGVELGDDEIIALLKRMGHSVGKKDGKLVVRTPAIRTDVLAECDIIEDVGIAYGYDNIVKTQPKSVSCGKSLPLNTVTEKLRGVMASMGYTEALTFALLSKADISLVPGEVDENMVTIGNPKTKDCQALRTNLFAGLLKTLSHNKTVPMPIKLFEIQDVVVKDPSAETGARNVRKIGVVCCNTSAGYEIARGVLDQILVALNYSPALLKIQPGQNKAFFPDRYCEIVGENNKIIGHVGCLHPHVLKQFSLANPVCGVEINLEELL</sequence>
<accession>A0AC35TMI6</accession>
<protein>
    <submittedName>
        <fullName evidence="2">Phenylalanine--tRNA ligase beta subunit</fullName>
    </submittedName>
</protein>
<name>A0AC35TMI6_9BILA</name>
<organism evidence="1 2">
    <name type="scientific">Rhabditophanes sp. KR3021</name>
    <dbReference type="NCBI Taxonomy" id="114890"/>
    <lineage>
        <taxon>Eukaryota</taxon>
        <taxon>Metazoa</taxon>
        <taxon>Ecdysozoa</taxon>
        <taxon>Nematoda</taxon>
        <taxon>Chromadorea</taxon>
        <taxon>Rhabditida</taxon>
        <taxon>Tylenchina</taxon>
        <taxon>Panagrolaimomorpha</taxon>
        <taxon>Strongyloidoidea</taxon>
        <taxon>Alloionematidae</taxon>
        <taxon>Rhabditophanes</taxon>
    </lineage>
</organism>